<dbReference type="EMBL" id="QFPX01000020">
    <property type="protein sequence ID" value="PZQ52857.1"/>
    <property type="molecule type" value="Genomic_DNA"/>
</dbReference>
<proteinExistence type="predicted"/>
<sequence length="198" mass="20366">MTAAKSVLNAAAAAALLAAAPLAAVPLAALAQNDGAAEKGRDERVAMALTAAQEAEQASDSAALASALRVIARSGARPMEGWTGADPVPAWRALVPAAVLPPLRGSPLGPGYRSGQIGAGQSDSFQQVFLSGRKASIALSAAGTQPLSLRVVDAARKPVCVADARQRACHWVPIFTQRYLIEVRNAGQSEANYFLVVD</sequence>
<dbReference type="AlphaFoldDB" id="A0A2W5Q655"/>
<dbReference type="InterPro" id="IPR006311">
    <property type="entry name" value="TAT_signal"/>
</dbReference>
<evidence type="ECO:0000256" key="1">
    <source>
        <dbReference type="SAM" id="SignalP"/>
    </source>
</evidence>
<comment type="caution">
    <text evidence="2">The sequence shown here is derived from an EMBL/GenBank/DDBJ whole genome shotgun (WGS) entry which is preliminary data.</text>
</comment>
<dbReference type="Proteomes" id="UP000249082">
    <property type="component" value="Unassembled WGS sequence"/>
</dbReference>
<dbReference type="PROSITE" id="PS51318">
    <property type="entry name" value="TAT"/>
    <property type="match status" value="1"/>
</dbReference>
<feature type="chain" id="PRO_5015992287" evidence="1">
    <location>
        <begin position="32"/>
        <end position="198"/>
    </location>
</feature>
<evidence type="ECO:0000313" key="3">
    <source>
        <dbReference type="Proteomes" id="UP000249082"/>
    </source>
</evidence>
<protein>
    <submittedName>
        <fullName evidence="2">Uncharacterized protein</fullName>
    </submittedName>
</protein>
<keyword evidence="1" id="KW-0732">Signal</keyword>
<reference evidence="2 3" key="1">
    <citation type="submission" date="2017-08" db="EMBL/GenBank/DDBJ databases">
        <title>Infants hospitalized years apart are colonized by the same room-sourced microbial strains.</title>
        <authorList>
            <person name="Brooks B."/>
            <person name="Olm M.R."/>
            <person name="Firek B.A."/>
            <person name="Baker R."/>
            <person name="Thomas B.C."/>
            <person name="Morowitz M.J."/>
            <person name="Banfield J.F."/>
        </authorList>
    </citation>
    <scope>NUCLEOTIDE SEQUENCE [LARGE SCALE GENOMIC DNA]</scope>
    <source>
        <strain evidence="2">S2_005_002_R2_33</strain>
    </source>
</reference>
<accession>A0A2W5Q655</accession>
<organism evidence="2 3">
    <name type="scientific">Novosphingobium pentaromativorans</name>
    <dbReference type="NCBI Taxonomy" id="205844"/>
    <lineage>
        <taxon>Bacteria</taxon>
        <taxon>Pseudomonadati</taxon>
        <taxon>Pseudomonadota</taxon>
        <taxon>Alphaproteobacteria</taxon>
        <taxon>Sphingomonadales</taxon>
        <taxon>Sphingomonadaceae</taxon>
        <taxon>Novosphingobium</taxon>
    </lineage>
</organism>
<name>A0A2W5Q655_9SPHN</name>
<gene>
    <name evidence="2" type="ORF">DI555_19300</name>
</gene>
<feature type="signal peptide" evidence="1">
    <location>
        <begin position="1"/>
        <end position="31"/>
    </location>
</feature>
<evidence type="ECO:0000313" key="2">
    <source>
        <dbReference type="EMBL" id="PZQ52857.1"/>
    </source>
</evidence>